<protein>
    <submittedName>
        <fullName evidence="1">Uncharacterized protein</fullName>
    </submittedName>
</protein>
<name>A0ACC3BN54_PYRYE</name>
<dbReference type="Proteomes" id="UP000798662">
    <property type="component" value="Chromosome 1"/>
</dbReference>
<keyword evidence="2" id="KW-1185">Reference proteome</keyword>
<proteinExistence type="predicted"/>
<gene>
    <name evidence="1" type="ORF">I4F81_001942</name>
</gene>
<accession>A0ACC3BN54</accession>
<evidence type="ECO:0000313" key="1">
    <source>
        <dbReference type="EMBL" id="KAK1859345.1"/>
    </source>
</evidence>
<evidence type="ECO:0000313" key="2">
    <source>
        <dbReference type="Proteomes" id="UP000798662"/>
    </source>
</evidence>
<comment type="caution">
    <text evidence="1">The sequence shown here is derived from an EMBL/GenBank/DDBJ whole genome shotgun (WGS) entry which is preliminary data.</text>
</comment>
<organism evidence="1 2">
    <name type="scientific">Pyropia yezoensis</name>
    <name type="common">Susabi-nori</name>
    <name type="synonym">Porphyra yezoensis</name>
    <dbReference type="NCBI Taxonomy" id="2788"/>
    <lineage>
        <taxon>Eukaryota</taxon>
        <taxon>Rhodophyta</taxon>
        <taxon>Bangiophyceae</taxon>
        <taxon>Bangiales</taxon>
        <taxon>Bangiaceae</taxon>
        <taxon>Pyropia</taxon>
    </lineage>
</organism>
<reference evidence="1" key="1">
    <citation type="submission" date="2019-11" db="EMBL/GenBank/DDBJ databases">
        <title>Nori genome reveals adaptations in red seaweeds to the harsh intertidal environment.</title>
        <authorList>
            <person name="Wang D."/>
            <person name="Mao Y."/>
        </authorList>
    </citation>
    <scope>NUCLEOTIDE SEQUENCE</scope>
    <source>
        <tissue evidence="1">Gametophyte</tissue>
    </source>
</reference>
<dbReference type="EMBL" id="CM020618">
    <property type="protein sequence ID" value="KAK1859345.1"/>
    <property type="molecule type" value="Genomic_DNA"/>
</dbReference>
<sequence length="528" mass="53316">MAPKRKPPRQKTTAELTVARLRDRAVGRRSRYLFLLPGGLSLTAGARIGHLAALDTPTPVLYIEFGPAAWGGDEVGRLKCWGVHFYPRNAVLTLRGGGAGKAAVCEDVMETVVVFGEWAWVGGAAGNPTEAVLPLPAGLAAVVGEGGGADIWPKGGAEAAARGRAEAAGGRGGGGGGGKRPAEGEAICLDGEEEAEAEEAAAYEGGLGGLDGGAQGVDTPARRTSTRKRARHDDVADGYGEVRRLSQITAALKRHVGVDDTDVAEFLLAIAAGHPAYTAFAAAAREATRDASGDDGGLPEELFADVHGIVHKAAARGAAPPSSLVTDPDAAAAPFVLDRRPSDGRRASGGPPRRSRFGALLPLGPPSGSATLVGASSGPATALGASTGPGALLSGSAEPENFLGSGIDVAALEVSDRELVERQRALARRAARGGGGGGGAPAGDGRDGAPRRHRIADTEQWELTQLVNSGVLSVADVRRASAAATSHRHRPAGAGEDAPGGAAAAAAVVDEEEEELLSGAVDVPPRVD</sequence>